<accession>A0A0N4USR0</accession>
<gene>
    <name evidence="2" type="ORF">EVEC_LOCUS125</name>
</gene>
<evidence type="ECO:0000313" key="3">
    <source>
        <dbReference type="Proteomes" id="UP000274131"/>
    </source>
</evidence>
<evidence type="ECO:0000313" key="4">
    <source>
        <dbReference type="WBParaSite" id="EVEC_0000018101-mRNA-1"/>
    </source>
</evidence>
<protein>
    <submittedName>
        <fullName evidence="2 4">Uncharacterized protein</fullName>
    </submittedName>
</protein>
<reference evidence="2 3" key="2">
    <citation type="submission" date="2018-10" db="EMBL/GenBank/DDBJ databases">
        <authorList>
            <consortium name="Pathogen Informatics"/>
        </authorList>
    </citation>
    <scope>NUCLEOTIDE SEQUENCE [LARGE SCALE GENOMIC DNA]</scope>
</reference>
<name>A0A0N4USR0_ENTVE</name>
<feature type="compositionally biased region" description="Low complexity" evidence="1">
    <location>
        <begin position="44"/>
        <end position="58"/>
    </location>
</feature>
<proteinExistence type="predicted"/>
<evidence type="ECO:0000313" key="2">
    <source>
        <dbReference type="EMBL" id="VDD84982.1"/>
    </source>
</evidence>
<dbReference type="AlphaFoldDB" id="A0A0N4USR0"/>
<organism evidence="4">
    <name type="scientific">Enterobius vermicularis</name>
    <name type="common">Human pinworm</name>
    <dbReference type="NCBI Taxonomy" id="51028"/>
    <lineage>
        <taxon>Eukaryota</taxon>
        <taxon>Metazoa</taxon>
        <taxon>Ecdysozoa</taxon>
        <taxon>Nematoda</taxon>
        <taxon>Chromadorea</taxon>
        <taxon>Rhabditida</taxon>
        <taxon>Spirurina</taxon>
        <taxon>Oxyuridomorpha</taxon>
        <taxon>Oxyuroidea</taxon>
        <taxon>Oxyuridae</taxon>
        <taxon>Enterobius</taxon>
    </lineage>
</organism>
<reference evidence="4" key="1">
    <citation type="submission" date="2017-02" db="UniProtKB">
        <authorList>
            <consortium name="WormBaseParasite"/>
        </authorList>
    </citation>
    <scope>IDENTIFICATION</scope>
</reference>
<dbReference type="WBParaSite" id="EVEC_0000018101-mRNA-1">
    <property type="protein sequence ID" value="EVEC_0000018101-mRNA-1"/>
    <property type="gene ID" value="EVEC_0000018101"/>
</dbReference>
<dbReference type="Proteomes" id="UP000274131">
    <property type="component" value="Unassembled WGS sequence"/>
</dbReference>
<keyword evidence="3" id="KW-1185">Reference proteome</keyword>
<feature type="region of interest" description="Disordered" evidence="1">
    <location>
        <begin position="40"/>
        <end position="59"/>
    </location>
</feature>
<sequence>MRDAITCENFKMLLRLVTFRSIVTNRTVTCHTRKMKPGTFSAYSNGGSSPPSQSSNSSVASPHLLYNSVDLCAVGALNAQSLLQQQQQRREKRATGLLLSNESLNSPAAAGTAGTCAYPAWSSAYTTYGINSNNEAQSHYQSLAQAFHSQDHYQSRTFVPLFSNFGQACSGAVLQDVPPLNVDDLSDPLKLRTDQIDFDPYHLMKSIWSDLDGEKTAGSVDSVTAVATA</sequence>
<dbReference type="EMBL" id="UXUI01000075">
    <property type="protein sequence ID" value="VDD84982.1"/>
    <property type="molecule type" value="Genomic_DNA"/>
</dbReference>
<evidence type="ECO:0000256" key="1">
    <source>
        <dbReference type="SAM" id="MobiDB-lite"/>
    </source>
</evidence>